<keyword evidence="3" id="KW-1185">Reference proteome</keyword>
<dbReference type="EMBL" id="JAACJJ010000016">
    <property type="protein sequence ID" value="KAF5324209.1"/>
    <property type="molecule type" value="Genomic_DNA"/>
</dbReference>
<organism evidence="2 3">
    <name type="scientific">Psilocybe cf. subviscida</name>
    <dbReference type="NCBI Taxonomy" id="2480587"/>
    <lineage>
        <taxon>Eukaryota</taxon>
        <taxon>Fungi</taxon>
        <taxon>Dikarya</taxon>
        <taxon>Basidiomycota</taxon>
        <taxon>Agaricomycotina</taxon>
        <taxon>Agaricomycetes</taxon>
        <taxon>Agaricomycetidae</taxon>
        <taxon>Agaricales</taxon>
        <taxon>Agaricineae</taxon>
        <taxon>Strophariaceae</taxon>
        <taxon>Psilocybe</taxon>
    </lineage>
</organism>
<gene>
    <name evidence="2" type="ORF">D9619_011360</name>
</gene>
<feature type="compositionally biased region" description="Polar residues" evidence="1">
    <location>
        <begin position="1"/>
        <end position="14"/>
    </location>
</feature>
<protein>
    <submittedName>
        <fullName evidence="2">Uncharacterized protein</fullName>
    </submittedName>
</protein>
<accession>A0A8H5F598</accession>
<evidence type="ECO:0000313" key="3">
    <source>
        <dbReference type="Proteomes" id="UP000567179"/>
    </source>
</evidence>
<feature type="region of interest" description="Disordered" evidence="1">
    <location>
        <begin position="1"/>
        <end position="80"/>
    </location>
</feature>
<proteinExistence type="predicted"/>
<reference evidence="2 3" key="1">
    <citation type="journal article" date="2020" name="ISME J.">
        <title>Uncovering the hidden diversity of litter-decomposition mechanisms in mushroom-forming fungi.</title>
        <authorList>
            <person name="Floudas D."/>
            <person name="Bentzer J."/>
            <person name="Ahren D."/>
            <person name="Johansson T."/>
            <person name="Persson P."/>
            <person name="Tunlid A."/>
        </authorList>
    </citation>
    <scope>NUCLEOTIDE SEQUENCE [LARGE SCALE GENOMIC DNA]</scope>
    <source>
        <strain evidence="2 3">CBS 101986</strain>
    </source>
</reference>
<evidence type="ECO:0000313" key="2">
    <source>
        <dbReference type="EMBL" id="KAF5324209.1"/>
    </source>
</evidence>
<sequence>MLQSTAPAHSSPSQRRTKSDPPSVPTIRPFGSPQPLDPPRFSQLLTPSASSPPFVDMQQHGDGLYTANRRSDTATVSGISAGGSLRRATIRCLIMGCWKDVLEVELRVKPVIAGVRR</sequence>
<dbReference type="AlphaFoldDB" id="A0A8H5F598"/>
<evidence type="ECO:0000256" key="1">
    <source>
        <dbReference type="SAM" id="MobiDB-lite"/>
    </source>
</evidence>
<dbReference type="Proteomes" id="UP000567179">
    <property type="component" value="Unassembled WGS sequence"/>
</dbReference>
<comment type="caution">
    <text evidence="2">The sequence shown here is derived from an EMBL/GenBank/DDBJ whole genome shotgun (WGS) entry which is preliminary data.</text>
</comment>
<name>A0A8H5F598_9AGAR</name>